<organism evidence="14 15">
    <name type="scientific">Desulfobacula phenolica</name>
    <dbReference type="NCBI Taxonomy" id="90732"/>
    <lineage>
        <taxon>Bacteria</taxon>
        <taxon>Pseudomonadati</taxon>
        <taxon>Thermodesulfobacteriota</taxon>
        <taxon>Desulfobacteria</taxon>
        <taxon>Desulfobacterales</taxon>
        <taxon>Desulfobacteraceae</taxon>
        <taxon>Desulfobacula</taxon>
    </lineage>
</organism>
<proteinExistence type="predicted"/>
<keyword evidence="4" id="KW-0949">S-adenosyl-L-methionine</keyword>
<evidence type="ECO:0000256" key="1">
    <source>
        <dbReference type="ARBA" id="ARBA00001966"/>
    </source>
</evidence>
<dbReference type="Pfam" id="PF06463">
    <property type="entry name" value="Mob_synth_C"/>
    <property type="match status" value="1"/>
</dbReference>
<dbReference type="PANTHER" id="PTHR22960">
    <property type="entry name" value="MOLYBDOPTERIN COFACTOR SYNTHESIS PROTEIN A"/>
    <property type="match status" value="1"/>
</dbReference>
<reference evidence="15" key="1">
    <citation type="submission" date="2016-10" db="EMBL/GenBank/DDBJ databases">
        <authorList>
            <person name="Varghese N."/>
            <person name="Submissions S."/>
        </authorList>
    </citation>
    <scope>NUCLEOTIDE SEQUENCE [LARGE SCALE GENOMIC DNA]</scope>
    <source>
        <strain evidence="15">DSM 3384</strain>
    </source>
</reference>
<evidence type="ECO:0000313" key="15">
    <source>
        <dbReference type="Proteomes" id="UP000199608"/>
    </source>
</evidence>
<evidence type="ECO:0000313" key="14">
    <source>
        <dbReference type="EMBL" id="SDU03839.1"/>
    </source>
</evidence>
<dbReference type="Gene3D" id="3.20.20.70">
    <property type="entry name" value="Aldolase class I"/>
    <property type="match status" value="1"/>
</dbReference>
<dbReference type="GO" id="GO:0051539">
    <property type="term" value="F:4 iron, 4 sulfur cluster binding"/>
    <property type="evidence" value="ECO:0007669"/>
    <property type="project" value="UniProtKB-KW"/>
</dbReference>
<evidence type="ECO:0000259" key="13">
    <source>
        <dbReference type="PROSITE" id="PS51918"/>
    </source>
</evidence>
<accession>A0A1H2F927</accession>
<evidence type="ECO:0000256" key="2">
    <source>
        <dbReference type="ARBA" id="ARBA00012167"/>
    </source>
</evidence>
<dbReference type="InterPro" id="IPR040064">
    <property type="entry name" value="MoaA-like"/>
</dbReference>
<dbReference type="PROSITE" id="PS01305">
    <property type="entry name" value="MOAA_NIFB_PQQE"/>
    <property type="match status" value="1"/>
</dbReference>
<dbReference type="SFLD" id="SFLDS00029">
    <property type="entry name" value="Radical_SAM"/>
    <property type="match status" value="1"/>
</dbReference>
<comment type="catalytic activity">
    <reaction evidence="12">
        <text>GTP + AH2 + S-adenosyl-L-methionine = (8S)-3',8-cyclo-7,8-dihydroguanosine 5'-triphosphate + 5'-deoxyadenosine + L-methionine + A + H(+)</text>
        <dbReference type="Rhea" id="RHEA:49576"/>
        <dbReference type="ChEBI" id="CHEBI:13193"/>
        <dbReference type="ChEBI" id="CHEBI:15378"/>
        <dbReference type="ChEBI" id="CHEBI:17319"/>
        <dbReference type="ChEBI" id="CHEBI:17499"/>
        <dbReference type="ChEBI" id="CHEBI:37565"/>
        <dbReference type="ChEBI" id="CHEBI:57844"/>
        <dbReference type="ChEBI" id="CHEBI:59789"/>
        <dbReference type="ChEBI" id="CHEBI:131766"/>
        <dbReference type="EC" id="4.1.99.22"/>
    </reaction>
</comment>
<keyword evidence="6" id="KW-0547">Nucleotide-binding</keyword>
<dbReference type="SMART" id="SM00729">
    <property type="entry name" value="Elp3"/>
    <property type="match status" value="1"/>
</dbReference>
<protein>
    <recommendedName>
        <fullName evidence="2">GTP 3',8-cyclase</fullName>
        <ecNumber evidence="2">4.1.99.22</ecNumber>
    </recommendedName>
</protein>
<dbReference type="InterPro" id="IPR010505">
    <property type="entry name" value="MoaA_twitch"/>
</dbReference>
<dbReference type="SFLD" id="SFLDG01067">
    <property type="entry name" value="SPASM/twitch_domain_containing"/>
    <property type="match status" value="1"/>
</dbReference>
<evidence type="ECO:0000256" key="3">
    <source>
        <dbReference type="ARBA" id="ARBA00022485"/>
    </source>
</evidence>
<keyword evidence="11" id="KW-0456">Lyase</keyword>
<dbReference type="Proteomes" id="UP000199608">
    <property type="component" value="Unassembled WGS sequence"/>
</dbReference>
<keyword evidence="5" id="KW-0479">Metal-binding</keyword>
<dbReference type="SFLD" id="SFLDG01383">
    <property type="entry name" value="cyclic_pyranopterin_phosphate"/>
    <property type="match status" value="1"/>
</dbReference>
<dbReference type="GO" id="GO:0046872">
    <property type="term" value="F:metal ion binding"/>
    <property type="evidence" value="ECO:0007669"/>
    <property type="project" value="UniProtKB-KW"/>
</dbReference>
<dbReference type="InterPro" id="IPR058240">
    <property type="entry name" value="rSAM_sf"/>
</dbReference>
<evidence type="ECO:0000256" key="7">
    <source>
        <dbReference type="ARBA" id="ARBA00023004"/>
    </source>
</evidence>
<dbReference type="Pfam" id="PF04055">
    <property type="entry name" value="Radical_SAM"/>
    <property type="match status" value="1"/>
</dbReference>
<dbReference type="InterPro" id="IPR006638">
    <property type="entry name" value="Elp3/MiaA/NifB-like_rSAM"/>
</dbReference>
<dbReference type="AlphaFoldDB" id="A0A1H2F927"/>
<dbReference type="SFLD" id="SFLDG01386">
    <property type="entry name" value="main_SPASM_domain-containing"/>
    <property type="match status" value="1"/>
</dbReference>
<evidence type="ECO:0000256" key="11">
    <source>
        <dbReference type="ARBA" id="ARBA00023239"/>
    </source>
</evidence>
<keyword evidence="8" id="KW-0411">Iron-sulfur</keyword>
<dbReference type="EMBL" id="FNLL01000004">
    <property type="protein sequence ID" value="SDU03839.1"/>
    <property type="molecule type" value="Genomic_DNA"/>
</dbReference>
<keyword evidence="7" id="KW-0408">Iron</keyword>
<evidence type="ECO:0000256" key="12">
    <source>
        <dbReference type="ARBA" id="ARBA00048697"/>
    </source>
</evidence>
<evidence type="ECO:0000256" key="10">
    <source>
        <dbReference type="ARBA" id="ARBA00023150"/>
    </source>
</evidence>
<evidence type="ECO:0000256" key="8">
    <source>
        <dbReference type="ARBA" id="ARBA00023014"/>
    </source>
</evidence>
<keyword evidence="15" id="KW-1185">Reference proteome</keyword>
<comment type="cofactor">
    <cofactor evidence="1">
        <name>[4Fe-4S] cluster</name>
        <dbReference type="ChEBI" id="CHEBI:49883"/>
    </cofactor>
</comment>
<dbReference type="GO" id="GO:0005525">
    <property type="term" value="F:GTP binding"/>
    <property type="evidence" value="ECO:0007669"/>
    <property type="project" value="UniProtKB-KW"/>
</dbReference>
<dbReference type="PROSITE" id="PS51918">
    <property type="entry name" value="RADICAL_SAM"/>
    <property type="match status" value="1"/>
</dbReference>
<dbReference type="SUPFAM" id="SSF102114">
    <property type="entry name" value="Radical SAM enzymes"/>
    <property type="match status" value="1"/>
</dbReference>
<dbReference type="GO" id="GO:0061798">
    <property type="term" value="F:GTP 3',8'-cyclase activity"/>
    <property type="evidence" value="ECO:0007669"/>
    <property type="project" value="UniProtKB-EC"/>
</dbReference>
<dbReference type="GO" id="GO:0006777">
    <property type="term" value="P:Mo-molybdopterin cofactor biosynthetic process"/>
    <property type="evidence" value="ECO:0007669"/>
    <property type="project" value="UniProtKB-KW"/>
</dbReference>
<dbReference type="InterPro" id="IPR050105">
    <property type="entry name" value="MoCo_biosynth_MoaA/MoaC"/>
</dbReference>
<dbReference type="CDD" id="cd21117">
    <property type="entry name" value="Twitch_MoaA"/>
    <property type="match status" value="1"/>
</dbReference>
<evidence type="ECO:0000256" key="6">
    <source>
        <dbReference type="ARBA" id="ARBA00022741"/>
    </source>
</evidence>
<dbReference type="InterPro" id="IPR007197">
    <property type="entry name" value="rSAM"/>
</dbReference>
<dbReference type="GO" id="GO:0061799">
    <property type="term" value="F:cyclic pyranopterin monophosphate synthase activity"/>
    <property type="evidence" value="ECO:0007669"/>
    <property type="project" value="TreeGrafter"/>
</dbReference>
<feature type="domain" description="Radical SAM core" evidence="13">
    <location>
        <begin position="3"/>
        <end position="230"/>
    </location>
</feature>
<dbReference type="InterPro" id="IPR013483">
    <property type="entry name" value="MoaA"/>
</dbReference>
<dbReference type="RefSeq" id="WP_092232236.1">
    <property type="nucleotide sequence ID" value="NZ_FNLL01000004.1"/>
</dbReference>
<sequence>MIAGNRTINYLRISVTDRCNFRCRYCVPSTPFHVIEHEKIARYEEILRITRLACELGITKVRITGGEPFVRKNIFSFLKKLCAIESLKDISITTNGSLLTREKIKDLISFGIKRLNFSLDTLDPAKFAVITGRDRFHQVRNAIFTAHELGISPIKLNAVILKGINDDEIEKLTALTIKYPFHIRFIEYMPMGDSAVEKQQQILSDEIKEKIESEFGKLLPVQRTGNDGPAKKFQIDGAKGIVGFITPISSHFCSECNRLRLTSRGTLRPCLLNNYEKDIIDPLRNGASDNELKEIILSALKKKPSFHGLTDHSGNDIPISHMTSIGG</sequence>
<dbReference type="NCBIfam" id="TIGR02666">
    <property type="entry name" value="moaA"/>
    <property type="match status" value="1"/>
</dbReference>
<dbReference type="InterPro" id="IPR013785">
    <property type="entry name" value="Aldolase_TIM"/>
</dbReference>
<keyword evidence="10" id="KW-0501">Molybdenum cofactor biosynthesis</keyword>
<dbReference type="UniPathway" id="UPA00344"/>
<dbReference type="CDD" id="cd01335">
    <property type="entry name" value="Radical_SAM"/>
    <property type="match status" value="1"/>
</dbReference>
<dbReference type="InterPro" id="IPR000385">
    <property type="entry name" value="MoaA_NifB_PqqE_Fe-S-bd_CS"/>
</dbReference>
<evidence type="ECO:0000256" key="4">
    <source>
        <dbReference type="ARBA" id="ARBA00022691"/>
    </source>
</evidence>
<keyword evidence="9" id="KW-0342">GTP-binding</keyword>
<gene>
    <name evidence="14" type="ORF">SAMN04487931_10427</name>
</gene>
<dbReference type="PANTHER" id="PTHR22960:SF0">
    <property type="entry name" value="MOLYBDENUM COFACTOR BIOSYNTHESIS PROTEIN 1"/>
    <property type="match status" value="1"/>
</dbReference>
<evidence type="ECO:0000256" key="9">
    <source>
        <dbReference type="ARBA" id="ARBA00023134"/>
    </source>
</evidence>
<keyword evidence="3" id="KW-0004">4Fe-4S</keyword>
<evidence type="ECO:0000256" key="5">
    <source>
        <dbReference type="ARBA" id="ARBA00022723"/>
    </source>
</evidence>
<dbReference type="EC" id="4.1.99.22" evidence="2"/>
<name>A0A1H2F927_9BACT</name>